<reference evidence="1" key="1">
    <citation type="submission" date="2025-08" db="UniProtKB">
        <authorList>
            <consortium name="RefSeq"/>
        </authorList>
    </citation>
    <scope>IDENTIFICATION</scope>
</reference>
<proteinExistence type="predicted"/>
<organism evidence="1">
    <name type="scientific">Nicotiana tabacum</name>
    <name type="common">Common tobacco</name>
    <dbReference type="NCBI Taxonomy" id="4097"/>
    <lineage>
        <taxon>Eukaryota</taxon>
        <taxon>Viridiplantae</taxon>
        <taxon>Streptophyta</taxon>
        <taxon>Embryophyta</taxon>
        <taxon>Tracheophyta</taxon>
        <taxon>Spermatophyta</taxon>
        <taxon>Magnoliopsida</taxon>
        <taxon>eudicotyledons</taxon>
        <taxon>Gunneridae</taxon>
        <taxon>Pentapetalae</taxon>
        <taxon>asterids</taxon>
        <taxon>lamiids</taxon>
        <taxon>Solanales</taxon>
        <taxon>Solanaceae</taxon>
        <taxon>Nicotianoideae</taxon>
        <taxon>Nicotianeae</taxon>
        <taxon>Nicotiana</taxon>
    </lineage>
</organism>
<gene>
    <name evidence="1" type="primary">LOC107767073</name>
</gene>
<sequence length="124" mass="14120">MSSTYWTKWLIPSPTSLPSFLNSRLCFSAAKFSSQNCWILPHFYVTLEENNENKWLCIRPIDDGGNHAAPIENSFKHELNGVRFGARGTGLLQLIETSHLQSRPGVYLYLIHACFMINAIDTRC</sequence>
<evidence type="ECO:0000313" key="1">
    <source>
        <dbReference type="RefSeq" id="XP_016441472.1"/>
    </source>
</evidence>
<protein>
    <submittedName>
        <fullName evidence="1">Uncharacterized protein</fullName>
    </submittedName>
</protein>
<dbReference type="PaxDb" id="4097-A0A1S3XP96"/>
<dbReference type="KEGG" id="nta:107767073"/>
<name>A0A1S3XP96_TOBAC</name>
<dbReference type="AlphaFoldDB" id="A0A1S3XP96"/>
<dbReference type="RefSeq" id="XP_016441472.1">
    <property type="nucleotide sequence ID" value="XM_016585986.1"/>
</dbReference>
<accession>A0A1S3XP96</accession>